<feature type="transmembrane region" description="Helical" evidence="2">
    <location>
        <begin position="210"/>
        <end position="230"/>
    </location>
</feature>
<protein>
    <submittedName>
        <fullName evidence="3">Uncharacterized protein</fullName>
    </submittedName>
</protein>
<feature type="transmembrane region" description="Helical" evidence="2">
    <location>
        <begin position="242"/>
        <end position="263"/>
    </location>
</feature>
<comment type="caution">
    <text evidence="3">The sequence shown here is derived from an EMBL/GenBank/DDBJ whole genome shotgun (WGS) entry which is preliminary data.</text>
</comment>
<evidence type="ECO:0000313" key="3">
    <source>
        <dbReference type="EMBL" id="KAF7341177.1"/>
    </source>
</evidence>
<feature type="region of interest" description="Disordered" evidence="1">
    <location>
        <begin position="268"/>
        <end position="290"/>
    </location>
</feature>
<keyword evidence="4" id="KW-1185">Reference proteome</keyword>
<evidence type="ECO:0000256" key="2">
    <source>
        <dbReference type="SAM" id="Phobius"/>
    </source>
</evidence>
<evidence type="ECO:0000256" key="1">
    <source>
        <dbReference type="SAM" id="MobiDB-lite"/>
    </source>
</evidence>
<feature type="transmembrane region" description="Helical" evidence="2">
    <location>
        <begin position="106"/>
        <end position="128"/>
    </location>
</feature>
<keyword evidence="2" id="KW-1133">Transmembrane helix</keyword>
<name>A0A8H6XHJ6_9AGAR</name>
<feature type="transmembrane region" description="Helical" evidence="2">
    <location>
        <begin position="6"/>
        <end position="35"/>
    </location>
</feature>
<dbReference type="OrthoDB" id="3250682at2759"/>
<dbReference type="Proteomes" id="UP000620124">
    <property type="component" value="Unassembled WGS sequence"/>
</dbReference>
<gene>
    <name evidence="3" type="ORF">MVEN_01852600</name>
</gene>
<organism evidence="3 4">
    <name type="scientific">Mycena venus</name>
    <dbReference type="NCBI Taxonomy" id="2733690"/>
    <lineage>
        <taxon>Eukaryota</taxon>
        <taxon>Fungi</taxon>
        <taxon>Dikarya</taxon>
        <taxon>Basidiomycota</taxon>
        <taxon>Agaricomycotina</taxon>
        <taxon>Agaricomycetes</taxon>
        <taxon>Agaricomycetidae</taxon>
        <taxon>Agaricales</taxon>
        <taxon>Marasmiineae</taxon>
        <taxon>Mycenaceae</taxon>
        <taxon>Mycena</taxon>
    </lineage>
</organism>
<evidence type="ECO:0000313" key="4">
    <source>
        <dbReference type="Proteomes" id="UP000620124"/>
    </source>
</evidence>
<proteinExistence type="predicted"/>
<accession>A0A8H6XHJ6</accession>
<feature type="transmembrane region" description="Helical" evidence="2">
    <location>
        <begin position="56"/>
        <end position="86"/>
    </location>
</feature>
<dbReference type="EMBL" id="JACAZI010000018">
    <property type="protein sequence ID" value="KAF7341177.1"/>
    <property type="molecule type" value="Genomic_DNA"/>
</dbReference>
<keyword evidence="2" id="KW-0812">Transmembrane</keyword>
<dbReference type="AlphaFoldDB" id="A0A8H6XHJ6"/>
<sequence length="290" mass="32538">MALSLIAANLATLAIGSLFYGMYLVLFFISMYMLLRRHNKTHTSHKSRKDNSIFKSMVFVSAILLCLVVTLHWTTIIYRAFIAFVALEHGAEAEIFFNDHTQLTEIIQNGLMSVAILIGDSLIIHRLWVVWDSKLVIAVPVACLASFTVSSFISLRIAWKSTDIFDNPLLKMNAVLTLLTNIYCTAFIIWKIWTITKVSMPSDGMNLRHFVVIVVESAGFYAIWAVFFSATYEAHSNLQSTVIQTAPALVGIVNALIHTRVGLGWTSEQTEKMPEPSSPLMFRGREAVEE</sequence>
<feature type="transmembrane region" description="Helical" evidence="2">
    <location>
        <begin position="135"/>
        <end position="158"/>
    </location>
</feature>
<feature type="transmembrane region" description="Helical" evidence="2">
    <location>
        <begin position="170"/>
        <end position="190"/>
    </location>
</feature>
<keyword evidence="2" id="KW-0472">Membrane</keyword>
<reference evidence="3" key="1">
    <citation type="submission" date="2020-05" db="EMBL/GenBank/DDBJ databases">
        <title>Mycena genomes resolve the evolution of fungal bioluminescence.</title>
        <authorList>
            <person name="Tsai I.J."/>
        </authorList>
    </citation>
    <scope>NUCLEOTIDE SEQUENCE</scope>
    <source>
        <strain evidence="3">CCC161011</strain>
    </source>
</reference>